<feature type="binding site" description="axial binding residue" evidence="7">
    <location>
        <position position="455"/>
    </location>
    <ligand>
        <name>heme</name>
        <dbReference type="ChEBI" id="CHEBI:30413"/>
    </ligand>
    <ligandPart>
        <name>Fe</name>
        <dbReference type="ChEBI" id="CHEBI:18248"/>
    </ligandPart>
</feature>
<evidence type="ECO:0000256" key="6">
    <source>
        <dbReference type="ARBA" id="ARBA00023033"/>
    </source>
</evidence>
<dbReference type="PRINTS" id="PR00463">
    <property type="entry name" value="EP450I"/>
</dbReference>
<keyword evidence="7 8" id="KW-0349">Heme</keyword>
<dbReference type="Pfam" id="PF00067">
    <property type="entry name" value="p450"/>
    <property type="match status" value="1"/>
</dbReference>
<dbReference type="InterPro" id="IPR050182">
    <property type="entry name" value="Cytochrome_P450_fam2"/>
</dbReference>
<comment type="caution">
    <text evidence="10">The sequence shown here is derived from an EMBL/GenBank/DDBJ whole genome shotgun (WGS) entry which is preliminary data.</text>
</comment>
<evidence type="ECO:0000256" key="9">
    <source>
        <dbReference type="SAM" id="Phobius"/>
    </source>
</evidence>
<organism evidence="10 11">
    <name type="scientific">Holothuria leucospilota</name>
    <name type="common">Black long sea cucumber</name>
    <name type="synonym">Mertensiothuria leucospilota</name>
    <dbReference type="NCBI Taxonomy" id="206669"/>
    <lineage>
        <taxon>Eukaryota</taxon>
        <taxon>Metazoa</taxon>
        <taxon>Echinodermata</taxon>
        <taxon>Eleutherozoa</taxon>
        <taxon>Echinozoa</taxon>
        <taxon>Holothuroidea</taxon>
        <taxon>Aspidochirotacea</taxon>
        <taxon>Aspidochirotida</taxon>
        <taxon>Holothuriidae</taxon>
        <taxon>Holothuria</taxon>
    </lineage>
</organism>
<comment type="cofactor">
    <cofactor evidence="1 7">
        <name>heme</name>
        <dbReference type="ChEBI" id="CHEBI:30413"/>
    </cofactor>
</comment>
<evidence type="ECO:0000313" key="11">
    <source>
        <dbReference type="Proteomes" id="UP001152320"/>
    </source>
</evidence>
<dbReference type="GO" id="GO:0020037">
    <property type="term" value="F:heme binding"/>
    <property type="evidence" value="ECO:0007669"/>
    <property type="project" value="InterPro"/>
</dbReference>
<name>A0A9Q1BV37_HOLLE</name>
<dbReference type="AlphaFoldDB" id="A0A9Q1BV37"/>
<evidence type="ECO:0000256" key="8">
    <source>
        <dbReference type="RuleBase" id="RU000461"/>
    </source>
</evidence>
<evidence type="ECO:0000256" key="3">
    <source>
        <dbReference type="ARBA" id="ARBA00022723"/>
    </source>
</evidence>
<proteinExistence type="inferred from homology"/>
<evidence type="ECO:0000256" key="2">
    <source>
        <dbReference type="ARBA" id="ARBA00010617"/>
    </source>
</evidence>
<evidence type="ECO:0000256" key="4">
    <source>
        <dbReference type="ARBA" id="ARBA00023002"/>
    </source>
</evidence>
<feature type="transmembrane region" description="Helical" evidence="9">
    <location>
        <begin position="6"/>
        <end position="27"/>
    </location>
</feature>
<evidence type="ECO:0000313" key="10">
    <source>
        <dbReference type="EMBL" id="KAJ8033189.1"/>
    </source>
</evidence>
<dbReference type="InterPro" id="IPR036396">
    <property type="entry name" value="Cyt_P450_sf"/>
</dbReference>
<keyword evidence="9" id="KW-1133">Transmembrane helix</keyword>
<dbReference type="InterPro" id="IPR017972">
    <property type="entry name" value="Cyt_P450_CS"/>
</dbReference>
<protein>
    <submittedName>
        <fullName evidence="10">Cytochrome P450 2J2</fullName>
    </submittedName>
</protein>
<keyword evidence="11" id="KW-1185">Reference proteome</keyword>
<dbReference type="FunFam" id="1.10.630.10:FF:000036">
    <property type="entry name" value="CYtochrome P450 family"/>
    <property type="match status" value="1"/>
</dbReference>
<dbReference type="EMBL" id="JAIZAY010000011">
    <property type="protein sequence ID" value="KAJ8033189.1"/>
    <property type="molecule type" value="Genomic_DNA"/>
</dbReference>
<keyword evidence="3 7" id="KW-0479">Metal-binding</keyword>
<dbReference type="SUPFAM" id="SSF48264">
    <property type="entry name" value="Cytochrome P450"/>
    <property type="match status" value="1"/>
</dbReference>
<sequence length="547" mass="62325">MVAGLTSLFGLHGLTVLVIITCTYMSIRLVTRSRQAEKFGNGGIPSPWSWPIVGNLPNLFWAGYKPEELMMKWAKEYGEIFSFQLGSQLVVVLNSFSLIEKAWHHPHLQDRSPPLVYIKALGNGKVFVFNTGVTYANGADMKEQRTFVLNMFRTFGVGKKSFEEVVFSEAERLIKEIYRQNCVLDISYLFSMASCNIISKLVFNQQLEYTHPGLQEQVATVLKHFRLAGPGSLNSIVPWFAMIRTGPGQRIVDNYKAMKKLWSKQIQLHLKNRGEREENEDIIDAYLEQLQKHLKNGTESNYKLQNLLWLVRDLYLAGTETTATSLRWAFLYLATHPEEQQKCHEELDKMIEVGCLPRYEDRTKLPYINAFITETLRLGDILPLGLSHAAERDVSLKGYVIPKGTVVTSNIRAVSMDPTVFPDPEKFRPERFLTEDCKFQPAEEMMPFGMGKRVCLGEQLARIELFVWFTHLVQKFSVKIAGNKIPDIAASSTGLVRGPLPFKLEFLERKTKIDKELSLDCQVLVDEKQRDMNTSAKFVIIGLPVVS</sequence>
<dbReference type="PRINTS" id="PR00385">
    <property type="entry name" value="P450"/>
</dbReference>
<dbReference type="GO" id="GO:0016705">
    <property type="term" value="F:oxidoreductase activity, acting on paired donors, with incorporation or reduction of molecular oxygen"/>
    <property type="evidence" value="ECO:0007669"/>
    <property type="project" value="InterPro"/>
</dbReference>
<dbReference type="Proteomes" id="UP001152320">
    <property type="component" value="Chromosome 11"/>
</dbReference>
<evidence type="ECO:0000256" key="7">
    <source>
        <dbReference type="PIRSR" id="PIRSR602401-1"/>
    </source>
</evidence>
<keyword evidence="9" id="KW-0472">Membrane</keyword>
<reference evidence="10" key="1">
    <citation type="submission" date="2021-10" db="EMBL/GenBank/DDBJ databases">
        <title>Tropical sea cucumber genome reveals ecological adaptation and Cuvierian tubules defense mechanism.</title>
        <authorList>
            <person name="Chen T."/>
        </authorList>
    </citation>
    <scope>NUCLEOTIDE SEQUENCE</scope>
    <source>
        <strain evidence="10">Nanhai2018</strain>
        <tissue evidence="10">Muscle</tissue>
    </source>
</reference>
<dbReference type="GO" id="GO:0005506">
    <property type="term" value="F:iron ion binding"/>
    <property type="evidence" value="ECO:0007669"/>
    <property type="project" value="InterPro"/>
</dbReference>
<dbReference type="PANTHER" id="PTHR24300">
    <property type="entry name" value="CYTOCHROME P450 508A4-RELATED"/>
    <property type="match status" value="1"/>
</dbReference>
<evidence type="ECO:0000256" key="5">
    <source>
        <dbReference type="ARBA" id="ARBA00023004"/>
    </source>
</evidence>
<comment type="similarity">
    <text evidence="2 8">Belongs to the cytochrome P450 family.</text>
</comment>
<keyword evidence="9" id="KW-0812">Transmembrane</keyword>
<dbReference type="Gene3D" id="1.10.630.10">
    <property type="entry name" value="Cytochrome P450"/>
    <property type="match status" value="1"/>
</dbReference>
<dbReference type="OrthoDB" id="1055148at2759"/>
<keyword evidence="5 7" id="KW-0408">Iron</keyword>
<evidence type="ECO:0000256" key="1">
    <source>
        <dbReference type="ARBA" id="ARBA00001971"/>
    </source>
</evidence>
<dbReference type="InterPro" id="IPR002401">
    <property type="entry name" value="Cyt_P450_E_grp-I"/>
</dbReference>
<dbReference type="GO" id="GO:0004497">
    <property type="term" value="F:monooxygenase activity"/>
    <property type="evidence" value="ECO:0007669"/>
    <property type="project" value="UniProtKB-KW"/>
</dbReference>
<accession>A0A9Q1BV37</accession>
<keyword evidence="6 8" id="KW-0503">Monooxygenase</keyword>
<dbReference type="PROSITE" id="PS00086">
    <property type="entry name" value="CYTOCHROME_P450"/>
    <property type="match status" value="1"/>
</dbReference>
<dbReference type="InterPro" id="IPR001128">
    <property type="entry name" value="Cyt_P450"/>
</dbReference>
<gene>
    <name evidence="10" type="ORF">HOLleu_23346</name>
</gene>
<keyword evidence="4 8" id="KW-0560">Oxidoreductase</keyword>